<dbReference type="Proteomes" id="UP000058925">
    <property type="component" value="Chromosome"/>
</dbReference>
<protein>
    <submittedName>
        <fullName evidence="1">Uncharacterized protein</fullName>
    </submittedName>
</protein>
<dbReference type="EMBL" id="CP012850">
    <property type="protein sequence ID" value="ALI34584.1"/>
    <property type="molecule type" value="Genomic_DNA"/>
</dbReference>
<proteinExistence type="predicted"/>
<evidence type="ECO:0000313" key="1">
    <source>
        <dbReference type="EMBL" id="ALI34584.1"/>
    </source>
</evidence>
<keyword evidence="2" id="KW-1185">Reference proteome</keyword>
<dbReference type="RefSeq" id="WP_196817217.1">
    <property type="nucleotide sequence ID" value="NZ_CP012850.1"/>
</dbReference>
<dbReference type="AlphaFoldDB" id="A0A654LT67"/>
<dbReference type="GeneID" id="60420548"/>
<accession>A0A654LT67</accession>
<sequence>MFQNNTTTIVLVSAIIVSAALMGLGLLVVNPAISANAQVSNGTQQQSITDEQNTVAIQKTEVSALDPCIPTTCSYVQKGNLGHQLVMALPPRTDGKVWVGTVTWTASKPVEILVFQEYNSSVTADAAHGKPLTAPVDNGEVAVSLVKTSSGTPIPSGSYPFAGNGLAFHTLGGDKFTITYTVAATAWKLNSTALQNAS</sequence>
<organism evidence="1 2">
    <name type="scientific">Candidatus Nitrosocosmicus oleophilus</name>
    <dbReference type="NCBI Taxonomy" id="1353260"/>
    <lineage>
        <taxon>Archaea</taxon>
        <taxon>Nitrososphaerota</taxon>
        <taxon>Nitrososphaeria</taxon>
        <taxon>Nitrososphaerales</taxon>
        <taxon>Nitrososphaeraceae</taxon>
        <taxon>Candidatus Nitrosocosmicus</taxon>
    </lineage>
</organism>
<gene>
    <name evidence="1" type="ORF">NMY3_00370</name>
</gene>
<evidence type="ECO:0000313" key="2">
    <source>
        <dbReference type="Proteomes" id="UP000058925"/>
    </source>
</evidence>
<name>A0A654LT67_9ARCH</name>
<dbReference type="OrthoDB" id="10181at2157"/>
<reference evidence="2" key="1">
    <citation type="submission" date="2015-10" db="EMBL/GenBank/DDBJ databases">
        <title>Niche specialization of a soil ammonia-oxidizing archaeon, Candidatus Nitrosocosmicus oleophilus.</title>
        <authorList>
            <person name="Jung M.-Y."/>
            <person name="Rhee S.-K."/>
        </authorList>
    </citation>
    <scope>NUCLEOTIDE SEQUENCE [LARGE SCALE GENOMIC DNA]</scope>
    <source>
        <strain evidence="2">MY3</strain>
    </source>
</reference>
<dbReference type="KEGG" id="taa:NMY3_00370"/>